<accession>A0ABS7CIE7</accession>
<dbReference type="SUPFAM" id="SSF51197">
    <property type="entry name" value="Clavaminate synthase-like"/>
    <property type="match status" value="1"/>
</dbReference>
<evidence type="ECO:0000313" key="2">
    <source>
        <dbReference type="Proteomes" id="UP001519887"/>
    </source>
</evidence>
<reference evidence="1 2" key="1">
    <citation type="submission" date="2021-07" db="EMBL/GenBank/DDBJ databases">
        <title>Paenibacillus radiodurans sp. nov., isolated from the southeastern edge of Tengger Desert.</title>
        <authorList>
            <person name="Zhang G."/>
        </authorList>
    </citation>
    <scope>NUCLEOTIDE SEQUENCE [LARGE SCALE GENOMIC DNA]</scope>
    <source>
        <strain evidence="1 2">CCM 7311</strain>
    </source>
</reference>
<keyword evidence="1" id="KW-0223">Dioxygenase</keyword>
<protein>
    <submittedName>
        <fullName evidence="1">Phytanoyl-CoA dioxygenase family protein</fullName>
    </submittedName>
</protein>
<keyword evidence="2" id="KW-1185">Reference proteome</keyword>
<organism evidence="1 2">
    <name type="scientific">Paenibacillus sepulcri</name>
    <dbReference type="NCBI Taxonomy" id="359917"/>
    <lineage>
        <taxon>Bacteria</taxon>
        <taxon>Bacillati</taxon>
        <taxon>Bacillota</taxon>
        <taxon>Bacilli</taxon>
        <taxon>Bacillales</taxon>
        <taxon>Paenibacillaceae</taxon>
        <taxon>Paenibacillus</taxon>
    </lineage>
</organism>
<evidence type="ECO:0000313" key="1">
    <source>
        <dbReference type="EMBL" id="MBW7460634.1"/>
    </source>
</evidence>
<dbReference type="PANTHER" id="PTHR20883:SF46">
    <property type="entry name" value="PHYTANOYL-COA HYDROXYLASE"/>
    <property type="match status" value="1"/>
</dbReference>
<feature type="non-terminal residue" evidence="1">
    <location>
        <position position="194"/>
    </location>
</feature>
<sequence length="194" mass="21881">MSNVTNFTLTEEMVEQFYREGYFYAPGFITQETVDAINAENAEFANAKGDGQWKSKGITNIAKEQGEYPRTTEFLTEPDIVRIFERIVGDQVRLWMGMYAVVAPHGSGLEWHQDNQYTHILGHMFNGFIALDSITQENAGLWLAPGSHLKGRQPNLNAEGAHRRAADPENGMPCKPMLPGDAVFFHRETLHHSK</sequence>
<keyword evidence="1" id="KW-0560">Oxidoreductase</keyword>
<dbReference type="GO" id="GO:0051213">
    <property type="term" value="F:dioxygenase activity"/>
    <property type="evidence" value="ECO:0007669"/>
    <property type="project" value="UniProtKB-KW"/>
</dbReference>
<dbReference type="PANTHER" id="PTHR20883">
    <property type="entry name" value="PHYTANOYL-COA DIOXYGENASE DOMAIN CONTAINING 1"/>
    <property type="match status" value="1"/>
</dbReference>
<dbReference type="EMBL" id="JAHZIK010002352">
    <property type="protein sequence ID" value="MBW7460634.1"/>
    <property type="molecule type" value="Genomic_DNA"/>
</dbReference>
<proteinExistence type="predicted"/>
<gene>
    <name evidence="1" type="ORF">K0U00_41875</name>
</gene>
<dbReference type="InterPro" id="IPR008775">
    <property type="entry name" value="Phytyl_CoA_dOase-like"/>
</dbReference>
<dbReference type="Proteomes" id="UP001519887">
    <property type="component" value="Unassembled WGS sequence"/>
</dbReference>
<comment type="caution">
    <text evidence="1">The sequence shown here is derived from an EMBL/GenBank/DDBJ whole genome shotgun (WGS) entry which is preliminary data.</text>
</comment>
<name>A0ABS7CIE7_9BACL</name>
<dbReference type="Gene3D" id="2.60.120.620">
    <property type="entry name" value="q2cbj1_9rhob like domain"/>
    <property type="match status" value="1"/>
</dbReference>
<dbReference type="Pfam" id="PF05721">
    <property type="entry name" value="PhyH"/>
    <property type="match status" value="1"/>
</dbReference>